<dbReference type="Proteomes" id="UP001549799">
    <property type="component" value="Unassembled WGS sequence"/>
</dbReference>
<feature type="compositionally biased region" description="Acidic residues" evidence="1">
    <location>
        <begin position="147"/>
        <end position="171"/>
    </location>
</feature>
<gene>
    <name evidence="3" type="ORF">ABXZ36_01495</name>
</gene>
<dbReference type="Gene3D" id="4.10.1080.10">
    <property type="entry name" value="TSP type-3 repeat"/>
    <property type="match status" value="1"/>
</dbReference>
<dbReference type="InterPro" id="IPR025366">
    <property type="entry name" value="DUF4270"/>
</dbReference>
<proteinExistence type="predicted"/>
<evidence type="ECO:0000313" key="3">
    <source>
        <dbReference type="EMBL" id="MET6989318.1"/>
    </source>
</evidence>
<evidence type="ECO:0000313" key="4">
    <source>
        <dbReference type="Proteomes" id="UP001549799"/>
    </source>
</evidence>
<sequence>MVFFKKIIFSAFAGAMFVMAFVSCEEDITTIGQGVIGGEPFENESALFDVFAYNKKIEAVQTNKLPIYQLGIFNDPIYGRTEASITSQVRLSGGTNPLFGVYSQTTENNAATDNVIATIPENETVKEVYLYIPYLVKGANFRDADGDGVDDEFDVDPTDPNSDSDGDGLTDNEERVAGSDPLNVDTDGDGINDAADDSTVSGAFSKKFELDSIFGNRNNPFKLKVERSTYFLRDLDPNTNFQQAQEYYSSQQFSPSYVSDVLFEQQVTIDDREIIFFKEDDPETTELDESEQVDTRLAPGIRVPLDLDFFQRNILDKEGDSELLNQGNFSDFFRGIHLSLDPAVDNILMLLDLTKANITINYDHDSLDTNGTADDPTDDTIVQINKNYVLNLLAGGITSPIIGNAVNTFVNEAYPTDIMSKLDSGANASNIYIKGGAGSYAEIKLFDEINGREMINQIKANNWVINEANLVFYVDRNTLDAAGNVVEPPRLYLFNQETGAPLYNAQIETSTSATALGTYLNYDGILEKGSNGKGVKYTIRITEYINNLIIRDTDNATLAVSLTSDIRVPNVFNSLLKDNNIGIQPVMATVNPLGTVLFGSSVANGNEDKKLKLEIFYTKIN</sequence>
<protein>
    <submittedName>
        <fullName evidence="3">DUF4270 family protein</fullName>
    </submittedName>
</protein>
<dbReference type="Pfam" id="PF14092">
    <property type="entry name" value="DUF4270"/>
    <property type="match status" value="1"/>
</dbReference>
<name>A0ABV2SQ85_9FLAO</name>
<feature type="region of interest" description="Disordered" evidence="1">
    <location>
        <begin position="147"/>
        <end position="196"/>
    </location>
</feature>
<comment type="caution">
    <text evidence="3">The sequence shown here is derived from an EMBL/GenBank/DDBJ whole genome shotgun (WGS) entry which is preliminary data.</text>
</comment>
<feature type="signal peptide" evidence="2">
    <location>
        <begin position="1"/>
        <end position="20"/>
    </location>
</feature>
<dbReference type="EMBL" id="JBEXAE010000001">
    <property type="protein sequence ID" value="MET6989318.1"/>
    <property type="molecule type" value="Genomic_DNA"/>
</dbReference>
<evidence type="ECO:0000256" key="2">
    <source>
        <dbReference type="SAM" id="SignalP"/>
    </source>
</evidence>
<dbReference type="RefSeq" id="WP_354613687.1">
    <property type="nucleotide sequence ID" value="NZ_JBEXAE010000001.1"/>
</dbReference>
<dbReference type="SUPFAM" id="SSF103647">
    <property type="entry name" value="TSP type-3 repeat"/>
    <property type="match status" value="1"/>
</dbReference>
<dbReference type="InterPro" id="IPR028974">
    <property type="entry name" value="TSP_type-3_rpt"/>
</dbReference>
<organism evidence="3 4">
    <name type="scientific">Sediminicola arcticus</name>
    <dbReference type="NCBI Taxonomy" id="1574308"/>
    <lineage>
        <taxon>Bacteria</taxon>
        <taxon>Pseudomonadati</taxon>
        <taxon>Bacteroidota</taxon>
        <taxon>Flavobacteriia</taxon>
        <taxon>Flavobacteriales</taxon>
        <taxon>Flavobacteriaceae</taxon>
        <taxon>Sediminicola</taxon>
    </lineage>
</organism>
<feature type="compositionally biased region" description="Acidic residues" evidence="1">
    <location>
        <begin position="186"/>
        <end position="196"/>
    </location>
</feature>
<dbReference type="PROSITE" id="PS51257">
    <property type="entry name" value="PROKAR_LIPOPROTEIN"/>
    <property type="match status" value="1"/>
</dbReference>
<feature type="chain" id="PRO_5046750266" evidence="2">
    <location>
        <begin position="21"/>
        <end position="621"/>
    </location>
</feature>
<keyword evidence="2" id="KW-0732">Signal</keyword>
<reference evidence="3 4" key="1">
    <citation type="submission" date="2024-07" db="EMBL/GenBank/DDBJ databases">
        <title>The genome sequence of type strain Sediminicola arcticus GDMCC 1.2805.</title>
        <authorList>
            <person name="Liu Y."/>
        </authorList>
    </citation>
    <scope>NUCLEOTIDE SEQUENCE [LARGE SCALE GENOMIC DNA]</scope>
    <source>
        <strain evidence="3 4">GDMCC 1.2805</strain>
    </source>
</reference>
<accession>A0ABV2SQ85</accession>
<keyword evidence="4" id="KW-1185">Reference proteome</keyword>
<evidence type="ECO:0000256" key="1">
    <source>
        <dbReference type="SAM" id="MobiDB-lite"/>
    </source>
</evidence>